<feature type="compositionally biased region" description="Basic and acidic residues" evidence="1">
    <location>
        <begin position="48"/>
        <end position="71"/>
    </location>
</feature>
<organism evidence="2 3">
    <name type="scientific">Prunus yedoensis var. nudiflora</name>
    <dbReference type="NCBI Taxonomy" id="2094558"/>
    <lineage>
        <taxon>Eukaryota</taxon>
        <taxon>Viridiplantae</taxon>
        <taxon>Streptophyta</taxon>
        <taxon>Embryophyta</taxon>
        <taxon>Tracheophyta</taxon>
        <taxon>Spermatophyta</taxon>
        <taxon>Magnoliopsida</taxon>
        <taxon>eudicotyledons</taxon>
        <taxon>Gunneridae</taxon>
        <taxon>Pentapetalae</taxon>
        <taxon>rosids</taxon>
        <taxon>fabids</taxon>
        <taxon>Rosales</taxon>
        <taxon>Rosaceae</taxon>
        <taxon>Amygdaloideae</taxon>
        <taxon>Amygdaleae</taxon>
        <taxon>Prunus</taxon>
    </lineage>
</organism>
<feature type="compositionally biased region" description="Basic and acidic residues" evidence="1">
    <location>
        <begin position="30"/>
        <end position="40"/>
    </location>
</feature>
<feature type="compositionally biased region" description="Acidic residues" evidence="1">
    <location>
        <begin position="91"/>
        <end position="106"/>
    </location>
</feature>
<proteinExistence type="predicted"/>
<evidence type="ECO:0000313" key="3">
    <source>
        <dbReference type="Proteomes" id="UP000250321"/>
    </source>
</evidence>
<dbReference type="STRING" id="2094558.A0A314Y0R0"/>
<sequence>MDLDDFDKPSQVAARPSRFVPRSSKAKPKPKSEPVVKQEPPKPVPEPEPEKPGLKPKPEELDALLAEKKEEEGTDGAPKNEDSNGGFKMETDEEPKDDDPMEEDDVEDTVVREIDVFFNPHIDDNSLLYVLQYPLRPWWRPYELENRCEEVRLKPATSEMEIDLSLNLDPKNYDEDCGNRLKMTKQCGFVFLDFSSDFVYNMEANSHNWNWLCCWGLMGDKLHLNPIDKVVQLRPSLEHLKSGSSRRKNSVTGDAEVKVKLEESRQETSSGPSKKQTKRMESSTEKKTEDEESWVPLQYHSSESDFSAKYLRRMVGQESSPIQFTMSPYDYVNSLCPRTCKGSSRRFLLSLPLEERIKKLLVEEPVARRFSDLKKYFAPDHTGEELLDVLQKHAQLLLDSGLWVPKTLLLYPSKDMKDRDHVARQTARNYVLNLFRKNTVISNSQLNLPQNHKNHAYESLKILAVSRPSSQDWKLKEKSDKSFKELYPDIFKSQEQNWERMEEKLANAFKAHTDRGVKNACMTSKPGKSLNSDKGTTKSASDVQIGGRTMSDETRAALPEAIKEVLQEHKVCNFRLICEGLRRLAVRKSSLPKVDPKTKRVIDAAYGVDAPQHELQKVICQVAADIHGLYVLKSSPEHSEHDRLRKVVIDLLCTKGPDAKLKRGEVFEAAKIALERDINTNEYNKVMNDFCVFKGSAWILKSGDGGPN</sequence>
<reference evidence="2 3" key="1">
    <citation type="submission" date="2018-02" db="EMBL/GenBank/DDBJ databases">
        <title>Draft genome of wild Prunus yedoensis var. nudiflora.</title>
        <authorList>
            <person name="Baek S."/>
            <person name="Kim J.-H."/>
            <person name="Choi K."/>
            <person name="Kim G.-B."/>
            <person name="Cho A."/>
            <person name="Jang H."/>
            <person name="Shin C.-H."/>
            <person name="Yu H.-J."/>
            <person name="Mun J.-H."/>
        </authorList>
    </citation>
    <scope>NUCLEOTIDE SEQUENCE [LARGE SCALE GENOMIC DNA]</scope>
    <source>
        <strain evidence="3">cv. Jeju island</strain>
        <tissue evidence="2">Leaf</tissue>
    </source>
</reference>
<gene>
    <name evidence="2" type="ORF">Pyn_19941</name>
</gene>
<dbReference type="InterPro" id="IPR006886">
    <property type="entry name" value="RNA_pol_III_Rpc5"/>
</dbReference>
<evidence type="ECO:0000256" key="1">
    <source>
        <dbReference type="SAM" id="MobiDB-lite"/>
    </source>
</evidence>
<dbReference type="AlphaFoldDB" id="A0A314Y0R0"/>
<evidence type="ECO:0000313" key="2">
    <source>
        <dbReference type="EMBL" id="PQP98438.1"/>
    </source>
</evidence>
<dbReference type="PANTHER" id="PTHR12069">
    <property type="entry name" value="DNA-DIRECTED RNA POLYMERASES III 80 KDA POLYPEPTIDE RNA POLYMERASE III SUBUNIT 5"/>
    <property type="match status" value="1"/>
</dbReference>
<dbReference type="EMBL" id="PJQY01001897">
    <property type="protein sequence ID" value="PQP98438.1"/>
    <property type="molecule type" value="Genomic_DNA"/>
</dbReference>
<feature type="region of interest" description="Disordered" evidence="1">
    <location>
        <begin position="1"/>
        <end position="106"/>
    </location>
</feature>
<dbReference type="GO" id="GO:0042797">
    <property type="term" value="P:tRNA transcription by RNA polymerase III"/>
    <property type="evidence" value="ECO:0007669"/>
    <property type="project" value="TreeGrafter"/>
</dbReference>
<accession>A0A314Y0R0</accession>
<feature type="compositionally biased region" description="Basic and acidic residues" evidence="1">
    <location>
        <begin position="255"/>
        <end position="266"/>
    </location>
</feature>
<feature type="region of interest" description="Disordered" evidence="1">
    <location>
        <begin position="241"/>
        <end position="294"/>
    </location>
</feature>
<feature type="region of interest" description="Disordered" evidence="1">
    <location>
        <begin position="520"/>
        <end position="543"/>
    </location>
</feature>
<keyword evidence="2" id="KW-0240">DNA-directed RNA polymerase</keyword>
<dbReference type="Proteomes" id="UP000250321">
    <property type="component" value="Unassembled WGS sequence"/>
</dbReference>
<feature type="compositionally biased region" description="Polar residues" evidence="1">
    <location>
        <begin position="529"/>
        <end position="542"/>
    </location>
</feature>
<protein>
    <submittedName>
        <fullName evidence="2">DNA-directed RNA polymerase III subunit RPC5</fullName>
    </submittedName>
</protein>
<comment type="caution">
    <text evidence="2">The sequence shown here is derived from an EMBL/GenBank/DDBJ whole genome shotgun (WGS) entry which is preliminary data.</text>
</comment>
<dbReference type="GO" id="GO:0005666">
    <property type="term" value="C:RNA polymerase III complex"/>
    <property type="evidence" value="ECO:0007669"/>
    <property type="project" value="TreeGrafter"/>
</dbReference>
<feature type="compositionally biased region" description="Basic and acidic residues" evidence="1">
    <location>
        <begin position="278"/>
        <end position="289"/>
    </location>
</feature>
<name>A0A314Y0R0_PRUYE</name>
<dbReference type="PANTHER" id="PTHR12069:SF0">
    <property type="entry name" value="DNA-DIRECTED RNA POLYMERASE III SUBUNIT RPC5"/>
    <property type="match status" value="1"/>
</dbReference>
<keyword evidence="2" id="KW-0804">Transcription</keyword>
<dbReference type="OrthoDB" id="340681at2759"/>
<dbReference type="Pfam" id="PF04801">
    <property type="entry name" value="RPC5"/>
    <property type="match status" value="1"/>
</dbReference>
<keyword evidence="3" id="KW-1185">Reference proteome</keyword>